<evidence type="ECO:0000313" key="3">
    <source>
        <dbReference type="Proteomes" id="UP000250235"/>
    </source>
</evidence>
<name>A0A2Z7C5L5_9LAMI</name>
<gene>
    <name evidence="2" type="ORF">F511_14321</name>
</gene>
<dbReference type="Proteomes" id="UP000250235">
    <property type="component" value="Unassembled WGS sequence"/>
</dbReference>
<organism evidence="2 3">
    <name type="scientific">Dorcoceras hygrometricum</name>
    <dbReference type="NCBI Taxonomy" id="472368"/>
    <lineage>
        <taxon>Eukaryota</taxon>
        <taxon>Viridiplantae</taxon>
        <taxon>Streptophyta</taxon>
        <taxon>Embryophyta</taxon>
        <taxon>Tracheophyta</taxon>
        <taxon>Spermatophyta</taxon>
        <taxon>Magnoliopsida</taxon>
        <taxon>eudicotyledons</taxon>
        <taxon>Gunneridae</taxon>
        <taxon>Pentapetalae</taxon>
        <taxon>asterids</taxon>
        <taxon>lamiids</taxon>
        <taxon>Lamiales</taxon>
        <taxon>Gesneriaceae</taxon>
        <taxon>Didymocarpoideae</taxon>
        <taxon>Trichosporeae</taxon>
        <taxon>Loxocarpinae</taxon>
        <taxon>Dorcoceras</taxon>
    </lineage>
</organism>
<reference evidence="2 3" key="1">
    <citation type="journal article" date="2015" name="Proc. Natl. Acad. Sci. U.S.A.">
        <title>The resurrection genome of Boea hygrometrica: A blueprint for survival of dehydration.</title>
        <authorList>
            <person name="Xiao L."/>
            <person name="Yang G."/>
            <person name="Zhang L."/>
            <person name="Yang X."/>
            <person name="Zhao S."/>
            <person name="Ji Z."/>
            <person name="Zhou Q."/>
            <person name="Hu M."/>
            <person name="Wang Y."/>
            <person name="Chen M."/>
            <person name="Xu Y."/>
            <person name="Jin H."/>
            <person name="Xiao X."/>
            <person name="Hu G."/>
            <person name="Bao F."/>
            <person name="Hu Y."/>
            <person name="Wan P."/>
            <person name="Li L."/>
            <person name="Deng X."/>
            <person name="Kuang T."/>
            <person name="Xiang C."/>
            <person name="Zhu J.K."/>
            <person name="Oliver M.J."/>
            <person name="He Y."/>
        </authorList>
    </citation>
    <scope>NUCLEOTIDE SEQUENCE [LARGE SCALE GENOMIC DNA]</scope>
    <source>
        <strain evidence="3">cv. XS01</strain>
    </source>
</reference>
<feature type="region of interest" description="Disordered" evidence="1">
    <location>
        <begin position="223"/>
        <end position="243"/>
    </location>
</feature>
<accession>A0A2Z7C5L5</accession>
<dbReference type="Pfam" id="PF07797">
    <property type="entry name" value="DUF1639"/>
    <property type="match status" value="1"/>
</dbReference>
<evidence type="ECO:0000256" key="1">
    <source>
        <dbReference type="SAM" id="MobiDB-lite"/>
    </source>
</evidence>
<dbReference type="AlphaFoldDB" id="A0A2Z7C5L5"/>
<dbReference type="PANTHER" id="PTHR33130">
    <property type="entry name" value="PUTATIVE (DUF1639)-RELATED"/>
    <property type="match status" value="1"/>
</dbReference>
<dbReference type="EMBL" id="KQ999308">
    <property type="protein sequence ID" value="KZV42007.1"/>
    <property type="molecule type" value="Genomic_DNA"/>
</dbReference>
<dbReference type="OrthoDB" id="2018605at2759"/>
<feature type="compositionally biased region" description="Polar residues" evidence="1">
    <location>
        <begin position="29"/>
        <end position="42"/>
    </location>
</feature>
<evidence type="ECO:0000313" key="2">
    <source>
        <dbReference type="EMBL" id="KZV42007.1"/>
    </source>
</evidence>
<protein>
    <submittedName>
        <fullName evidence="2">Uncharacterized protein</fullName>
    </submittedName>
</protein>
<feature type="region of interest" description="Disordered" evidence="1">
    <location>
        <begin position="25"/>
        <end position="109"/>
    </location>
</feature>
<sequence>MDGNTTPSDFVLQWGNGKRLRCMKFQIKDPSTSKESSGSGRTMTRLDRRVIRSDPKKDPNSHRLDLRQQPVSPSHRHRVLRNSESSISMRGHSNGAKIFISPDRGDKKGGTVNKNSNIISNHQNAQRQGTGSGCSGSSETAQEGKKVSYLAGSEGINAVWLPKFVIPLTNKEKEEDFMAIKGSKLPQRPKKRAKFVQRTVNLVCPGSWLCDLTLERYEVREKKISKKRPRGLKDMGNMDSDSE</sequence>
<proteinExistence type="predicted"/>
<dbReference type="PANTHER" id="PTHR33130:SF45">
    <property type="entry name" value="OS05G0541700 PROTEIN"/>
    <property type="match status" value="1"/>
</dbReference>
<keyword evidence="3" id="KW-1185">Reference proteome</keyword>
<feature type="compositionally biased region" description="Basic and acidic residues" evidence="1">
    <location>
        <begin position="44"/>
        <end position="66"/>
    </location>
</feature>
<dbReference type="InterPro" id="IPR012438">
    <property type="entry name" value="DUF1639"/>
</dbReference>